<keyword evidence="3" id="KW-1185">Reference proteome</keyword>
<dbReference type="eggNOG" id="ENOG5031880">
    <property type="taxonomic scope" value="Bacteria"/>
</dbReference>
<dbReference type="AlphaFoldDB" id="Q1MPX4"/>
<sequence length="213" mass="23734">MSITPLKNSYVSTNYEKKSSTENLHSNTETKNTEAVKNNSQRTQKNNNYLSSNPISWLQQAVSATMDGMGLGPTDKISFSTIISYRDQLQNEFDTKVKEGLKEAGLDENVKFQLVSGDEGGIKVIADSPEKEKVEKFFEDNPDLVKQFEKIQALNNVEESRKQQRIDVNAIRQRVQVESMMAWYSGSGGGGISSIMDFSGGQTSFFSGINKHV</sequence>
<evidence type="ECO:0000313" key="3">
    <source>
        <dbReference type="Proteomes" id="UP000002430"/>
    </source>
</evidence>
<proteinExistence type="predicted"/>
<name>Q1MPX4_LAWIP</name>
<dbReference type="KEGG" id="lip:LI0899"/>
<gene>
    <name evidence="2" type="ordered locus">LI0899</name>
</gene>
<accession>Q1MPX4</accession>
<evidence type="ECO:0000256" key="1">
    <source>
        <dbReference type="SAM" id="MobiDB-lite"/>
    </source>
</evidence>
<dbReference type="EMBL" id="AM180252">
    <property type="protein sequence ID" value="CAJ54953.1"/>
    <property type="molecule type" value="Genomic_DNA"/>
</dbReference>
<evidence type="ECO:0000313" key="2">
    <source>
        <dbReference type="EMBL" id="CAJ54953.1"/>
    </source>
</evidence>
<dbReference type="OrthoDB" id="5456005at2"/>
<feature type="compositionally biased region" description="Polar residues" evidence="1">
    <location>
        <begin position="21"/>
        <end position="46"/>
    </location>
</feature>
<reference evidence="2 3" key="1">
    <citation type="submission" date="2005-11" db="EMBL/GenBank/DDBJ databases">
        <title>The complete genome sequence of Lawsonia intracellularis: the causative agent of proliferative enteropathy.</title>
        <authorList>
            <person name="Kaur K."/>
            <person name="Zhang Q."/>
            <person name="Beckler D."/>
            <person name="Munir S."/>
            <person name="Li L."/>
            <person name="Kinsley K."/>
            <person name="Herron L."/>
            <person name="Peterson A."/>
            <person name="May B."/>
            <person name="Singh S."/>
            <person name="Gebhart C."/>
            <person name="Kapur V."/>
        </authorList>
    </citation>
    <scope>NUCLEOTIDE SEQUENCE [LARGE SCALE GENOMIC DNA]</scope>
    <source>
        <strain evidence="2 3">PHE/MN1-00</strain>
    </source>
</reference>
<dbReference type="Proteomes" id="UP000002430">
    <property type="component" value="Chromosome"/>
</dbReference>
<dbReference type="HOGENOM" id="CLU_112378_0_0_7"/>
<organism evidence="2 3">
    <name type="scientific">Lawsonia intracellularis (strain PHE/MN1-00)</name>
    <dbReference type="NCBI Taxonomy" id="363253"/>
    <lineage>
        <taxon>Bacteria</taxon>
        <taxon>Pseudomonadati</taxon>
        <taxon>Thermodesulfobacteriota</taxon>
        <taxon>Desulfovibrionia</taxon>
        <taxon>Desulfovibrionales</taxon>
        <taxon>Desulfovibrionaceae</taxon>
        <taxon>Lawsonia</taxon>
    </lineage>
</organism>
<dbReference type="RefSeq" id="WP_011526982.1">
    <property type="nucleotide sequence ID" value="NC_008011.1"/>
</dbReference>
<protein>
    <submittedName>
        <fullName evidence="2">Uncharacterized protein</fullName>
    </submittedName>
</protein>
<feature type="region of interest" description="Disordered" evidence="1">
    <location>
        <begin position="13"/>
        <end position="46"/>
    </location>
</feature>